<dbReference type="Proteomes" id="UP000000379">
    <property type="component" value="Chromosome"/>
</dbReference>
<sequence>MRPPLRLLALLCLLLANLALAQRCEAEMRAPFSAELFPQPATGRSAAKLLQRALDLLEPSLPPLRRVIDLPVARDDPDYDTFSYLADRELLPHPWPAEAFSLEAWRVATARLADWYGLAAPAFDEPAPSNEALLASLLELIEGASRAPQPVALLAADLRDGSRIAFWATLRNHGIYPRMIVLHPPEEPIDLRRNIGAALERLSTCATTLTNYVYAPADTAERLFLATNESRMVIVGGVPPLSQEIFEVPAGDETAYLTFRAHEVFGKERYTALFIGPSVGIPTLLRLLPQVRTNMSPKEIIDFLGG</sequence>
<dbReference type="AlphaFoldDB" id="D7CU51"/>
<protein>
    <submittedName>
        <fullName evidence="2">Uncharacterized protein</fullName>
    </submittedName>
</protein>
<evidence type="ECO:0000256" key="1">
    <source>
        <dbReference type="SAM" id="SignalP"/>
    </source>
</evidence>
<dbReference type="KEGG" id="tra:Trad_0815"/>
<feature type="signal peptide" evidence="1">
    <location>
        <begin position="1"/>
        <end position="21"/>
    </location>
</feature>
<accession>D7CU51</accession>
<reference evidence="3" key="1">
    <citation type="submission" date="2010-05" db="EMBL/GenBank/DDBJ databases">
        <title>The complete genome of Truepera radiovictris DSM 17093.</title>
        <authorList>
            <consortium name="US DOE Joint Genome Institute (JGI-PGF)"/>
            <person name="Lucas S."/>
            <person name="Copeland A."/>
            <person name="Lapidus A."/>
            <person name="Glavina del Rio T."/>
            <person name="Dalin E."/>
            <person name="Tice H."/>
            <person name="Bruce D."/>
            <person name="Goodwin L."/>
            <person name="Pitluck S."/>
            <person name="Kyrpides N."/>
            <person name="Mavromatis K."/>
            <person name="Ovchinnikova G."/>
            <person name="Munk A.C."/>
            <person name="Detter J.C."/>
            <person name="Han C."/>
            <person name="Tapia R."/>
            <person name="Land M."/>
            <person name="Hauser L."/>
            <person name="Markowitz V."/>
            <person name="Cheng J.-F."/>
            <person name="Hugenholtz P."/>
            <person name="Woyke T."/>
            <person name="Wu D."/>
            <person name="Tindall B."/>
            <person name="Pomrenke H.G."/>
            <person name="Brambilla E."/>
            <person name="Klenk H.-P."/>
            <person name="Eisen J.A."/>
        </authorList>
    </citation>
    <scope>NUCLEOTIDE SEQUENCE [LARGE SCALE GENOMIC DNA]</scope>
    <source>
        <strain evidence="3">DSM 17093 / CIP 108686 / LMG 22925 / RQ-24</strain>
    </source>
</reference>
<reference evidence="2 3" key="2">
    <citation type="journal article" date="2011" name="Stand. Genomic Sci.">
        <title>Complete genome sequence of Truepera radiovictrix type strain (RQ-24).</title>
        <authorList>
            <person name="Ivanova N."/>
            <person name="Rohde C."/>
            <person name="Munk C."/>
            <person name="Nolan M."/>
            <person name="Lucas S."/>
            <person name="Del Rio T.G."/>
            <person name="Tice H."/>
            <person name="Deshpande S."/>
            <person name="Cheng J.F."/>
            <person name="Tapia R."/>
            <person name="Han C."/>
            <person name="Goodwin L."/>
            <person name="Pitluck S."/>
            <person name="Liolios K."/>
            <person name="Mavromatis K."/>
            <person name="Mikhailova N."/>
            <person name="Pati A."/>
            <person name="Chen A."/>
            <person name="Palaniappan K."/>
            <person name="Land M."/>
            <person name="Hauser L."/>
            <person name="Chang Y.J."/>
            <person name="Jeffries C.D."/>
            <person name="Brambilla E."/>
            <person name="Rohde M."/>
            <person name="Goker M."/>
            <person name="Tindall B.J."/>
            <person name="Woyke T."/>
            <person name="Bristow J."/>
            <person name="Eisen J.A."/>
            <person name="Markowitz V."/>
            <person name="Hugenholtz P."/>
            <person name="Kyrpides N.C."/>
            <person name="Klenk H.P."/>
            <person name="Lapidus A."/>
        </authorList>
    </citation>
    <scope>NUCLEOTIDE SEQUENCE [LARGE SCALE GENOMIC DNA]</scope>
    <source>
        <strain evidence="3">DSM 17093 / CIP 108686 / LMG 22925 / RQ-24</strain>
    </source>
</reference>
<dbReference type="STRING" id="649638.Trad_0815"/>
<dbReference type="EMBL" id="CP002049">
    <property type="protein sequence ID" value="ADI13949.1"/>
    <property type="molecule type" value="Genomic_DNA"/>
</dbReference>
<feature type="chain" id="PRO_5003094217" evidence="1">
    <location>
        <begin position="22"/>
        <end position="306"/>
    </location>
</feature>
<keyword evidence="1" id="KW-0732">Signal</keyword>
<name>D7CU51_TRURR</name>
<dbReference type="RefSeq" id="WP_013177321.1">
    <property type="nucleotide sequence ID" value="NC_014221.1"/>
</dbReference>
<organism evidence="2 3">
    <name type="scientific">Truepera radiovictrix (strain DSM 17093 / CIP 108686 / LMG 22925 / RQ-24)</name>
    <dbReference type="NCBI Taxonomy" id="649638"/>
    <lineage>
        <taxon>Bacteria</taxon>
        <taxon>Thermotogati</taxon>
        <taxon>Deinococcota</taxon>
        <taxon>Deinococci</taxon>
        <taxon>Trueperales</taxon>
        <taxon>Trueperaceae</taxon>
        <taxon>Truepera</taxon>
    </lineage>
</organism>
<keyword evidence="3" id="KW-1185">Reference proteome</keyword>
<dbReference type="HOGENOM" id="CLU_908941_0_0_0"/>
<gene>
    <name evidence="2" type="ordered locus">Trad_0815</name>
</gene>
<proteinExistence type="predicted"/>
<evidence type="ECO:0000313" key="2">
    <source>
        <dbReference type="EMBL" id="ADI13949.1"/>
    </source>
</evidence>
<evidence type="ECO:0000313" key="3">
    <source>
        <dbReference type="Proteomes" id="UP000000379"/>
    </source>
</evidence>